<dbReference type="OrthoDB" id="1748414at2759"/>
<reference evidence="2" key="1">
    <citation type="submission" date="2020-09" db="EMBL/GenBank/DDBJ databases">
        <title>Genome-Enabled Discovery of Anthraquinone Biosynthesis in Senna tora.</title>
        <authorList>
            <person name="Kang S.-H."/>
            <person name="Pandey R.P."/>
            <person name="Lee C.-M."/>
            <person name="Sim J.-S."/>
            <person name="Jeong J.-T."/>
            <person name="Choi B.-S."/>
            <person name="Jung M."/>
            <person name="Ginzburg D."/>
            <person name="Zhao K."/>
            <person name="Won S.Y."/>
            <person name="Oh T.-J."/>
            <person name="Yu Y."/>
            <person name="Kim N.-H."/>
            <person name="Lee O.R."/>
            <person name="Lee T.-H."/>
            <person name="Bashyal P."/>
            <person name="Kim T.-S."/>
            <person name="Lee W.-H."/>
            <person name="Kawkins C."/>
            <person name="Kim C.-K."/>
            <person name="Kim J.S."/>
            <person name="Ahn B.O."/>
            <person name="Rhee S.Y."/>
            <person name="Sohng J.K."/>
        </authorList>
    </citation>
    <scope>NUCLEOTIDE SEQUENCE</scope>
    <source>
        <tissue evidence="2">Leaf</tissue>
    </source>
</reference>
<keyword evidence="2" id="KW-0548">Nucleotidyltransferase</keyword>
<accession>A0A834SV00</accession>
<comment type="caution">
    <text evidence="2">The sequence shown here is derived from an EMBL/GenBank/DDBJ whole genome shotgun (WGS) entry which is preliminary data.</text>
</comment>
<dbReference type="AlphaFoldDB" id="A0A834SV00"/>
<evidence type="ECO:0000256" key="1">
    <source>
        <dbReference type="SAM" id="Phobius"/>
    </source>
</evidence>
<sequence>MSYQTQCNSPAKVVSFEIMSEDANVDAEETREQSSEQESALSDPTLVTFTCKTPFPFKAPPITISPFFLPTGFASPVIMLSLIWLSPHITKPFNATLAPGKSLKAKYFRDGTFMEAGLGSNPSFTWRSILQGRQVLKKGC</sequence>
<dbReference type="EMBL" id="JAAIUW010000011">
    <property type="protein sequence ID" value="KAF7810266.1"/>
    <property type="molecule type" value="Genomic_DNA"/>
</dbReference>
<keyword evidence="3" id="KW-1185">Reference proteome</keyword>
<name>A0A834SV00_9FABA</name>
<keyword evidence="1" id="KW-1133">Transmembrane helix</keyword>
<keyword evidence="2" id="KW-0695">RNA-directed DNA polymerase</keyword>
<feature type="transmembrane region" description="Helical" evidence="1">
    <location>
        <begin position="64"/>
        <end position="85"/>
    </location>
</feature>
<protein>
    <submittedName>
        <fullName evidence="2">Reverse transcriptase</fullName>
    </submittedName>
</protein>
<evidence type="ECO:0000313" key="3">
    <source>
        <dbReference type="Proteomes" id="UP000634136"/>
    </source>
</evidence>
<keyword evidence="2" id="KW-0808">Transferase</keyword>
<dbReference type="Proteomes" id="UP000634136">
    <property type="component" value="Unassembled WGS sequence"/>
</dbReference>
<evidence type="ECO:0000313" key="2">
    <source>
        <dbReference type="EMBL" id="KAF7810266.1"/>
    </source>
</evidence>
<keyword evidence="1" id="KW-0812">Transmembrane</keyword>
<keyword evidence="1" id="KW-0472">Membrane</keyword>
<gene>
    <name evidence="2" type="ORF">G2W53_037009</name>
</gene>
<organism evidence="2 3">
    <name type="scientific">Senna tora</name>
    <dbReference type="NCBI Taxonomy" id="362788"/>
    <lineage>
        <taxon>Eukaryota</taxon>
        <taxon>Viridiplantae</taxon>
        <taxon>Streptophyta</taxon>
        <taxon>Embryophyta</taxon>
        <taxon>Tracheophyta</taxon>
        <taxon>Spermatophyta</taxon>
        <taxon>Magnoliopsida</taxon>
        <taxon>eudicotyledons</taxon>
        <taxon>Gunneridae</taxon>
        <taxon>Pentapetalae</taxon>
        <taxon>rosids</taxon>
        <taxon>fabids</taxon>
        <taxon>Fabales</taxon>
        <taxon>Fabaceae</taxon>
        <taxon>Caesalpinioideae</taxon>
        <taxon>Cassia clade</taxon>
        <taxon>Senna</taxon>
    </lineage>
</organism>
<proteinExistence type="predicted"/>
<dbReference type="GO" id="GO:0003964">
    <property type="term" value="F:RNA-directed DNA polymerase activity"/>
    <property type="evidence" value="ECO:0007669"/>
    <property type="project" value="UniProtKB-KW"/>
</dbReference>